<evidence type="ECO:0000259" key="5">
    <source>
        <dbReference type="Pfam" id="PF00535"/>
    </source>
</evidence>
<evidence type="ECO:0000313" key="7">
    <source>
        <dbReference type="Proteomes" id="UP001162030"/>
    </source>
</evidence>
<reference evidence="6 7" key="1">
    <citation type="submission" date="2023-03" db="EMBL/GenBank/DDBJ databases">
        <authorList>
            <person name="Pearce D."/>
        </authorList>
    </citation>
    <scope>NUCLEOTIDE SEQUENCE [LARGE SCALE GENOMIC DNA]</scope>
    <source>
        <strain evidence="6">Msz</strain>
    </source>
</reference>
<dbReference type="InterPro" id="IPR029044">
    <property type="entry name" value="Nucleotide-diphossugar_trans"/>
</dbReference>
<keyword evidence="4" id="KW-0472">Membrane</keyword>
<evidence type="ECO:0000256" key="3">
    <source>
        <dbReference type="ARBA" id="ARBA00022679"/>
    </source>
</evidence>
<comment type="similarity">
    <text evidence="1">Belongs to the glycosyltransferase 2 family.</text>
</comment>
<dbReference type="Gene3D" id="3.90.550.10">
    <property type="entry name" value="Spore Coat Polysaccharide Biosynthesis Protein SpsA, Chain A"/>
    <property type="match status" value="1"/>
</dbReference>
<dbReference type="PANTHER" id="PTHR43630">
    <property type="entry name" value="POLY-BETA-1,6-N-ACETYL-D-GLUCOSAMINE SYNTHASE"/>
    <property type="match status" value="1"/>
</dbReference>
<keyword evidence="2" id="KW-0328">Glycosyltransferase</keyword>
<evidence type="ECO:0000256" key="4">
    <source>
        <dbReference type="SAM" id="Phobius"/>
    </source>
</evidence>
<evidence type="ECO:0000256" key="2">
    <source>
        <dbReference type="ARBA" id="ARBA00022676"/>
    </source>
</evidence>
<feature type="domain" description="Glycosyltransferase 2-like" evidence="5">
    <location>
        <begin position="45"/>
        <end position="209"/>
    </location>
</feature>
<dbReference type="EMBL" id="OX458333">
    <property type="protein sequence ID" value="CAI8821468.1"/>
    <property type="molecule type" value="Genomic_DNA"/>
</dbReference>
<dbReference type="CDD" id="cd06439">
    <property type="entry name" value="CESA_like_1"/>
    <property type="match status" value="1"/>
</dbReference>
<keyword evidence="7" id="KW-1185">Reference proteome</keyword>
<organism evidence="6 7">
    <name type="scientific">Methylocaldum szegediense</name>
    <dbReference type="NCBI Taxonomy" id="73780"/>
    <lineage>
        <taxon>Bacteria</taxon>
        <taxon>Pseudomonadati</taxon>
        <taxon>Pseudomonadota</taxon>
        <taxon>Gammaproteobacteria</taxon>
        <taxon>Methylococcales</taxon>
        <taxon>Methylococcaceae</taxon>
        <taxon>Methylocaldum</taxon>
    </lineage>
</organism>
<dbReference type="SUPFAM" id="SSF53448">
    <property type="entry name" value="Nucleotide-diphospho-sugar transferases"/>
    <property type="match status" value="1"/>
</dbReference>
<feature type="transmembrane region" description="Helical" evidence="4">
    <location>
        <begin position="318"/>
        <end position="338"/>
    </location>
</feature>
<protein>
    <submittedName>
        <fullName evidence="6">Cellulose synthase/poly-beta-1,6-N-acetylglucosamine synthase-like glycosyltransferase</fullName>
    </submittedName>
</protein>
<dbReference type="InterPro" id="IPR001173">
    <property type="entry name" value="Glyco_trans_2-like"/>
</dbReference>
<keyword evidence="3" id="KW-0808">Transferase</keyword>
<accession>A0ABM9I1L0</accession>
<dbReference type="Pfam" id="PF00535">
    <property type="entry name" value="Glycos_transf_2"/>
    <property type="match status" value="1"/>
</dbReference>
<sequence length="385" mass="43194">MMLITFWLCLALICYVYLGYPILITTLGWLRQRHVRAGSIYPEVSLIVCAYNEADVIGRKIENCLSLQYPADLLEVIVVNDGSTDGTQEVLKQYADRPGVKILDSPFRQGKAAAMNRAAAVAKGEVFVFSDARAIYRVDSLKKLVRNLRDPEVGCVNGNRTLYKNKSPIFGSERSYWSYEAYIKTMETQCGSTVSVSGAMIAIRASLFEPIPANLILDDTYLALQTLRKGFRVVYEPAAICFQSSASSTRDEALRRQRITAGRFQMLFNARELWPWNDKFAIFELLSHKIMRLFLPFFSAGLFVSSAALVLSPDTPEMALLVFEGQLIFGILALGGWISEKFGWNLGFLGISYYIASGNLASLSGFIRYSKGRHTVLWEKARRAE</sequence>
<dbReference type="RefSeq" id="WP_317963919.1">
    <property type="nucleotide sequence ID" value="NZ_OX458333.1"/>
</dbReference>
<name>A0ABM9I1L0_9GAMM</name>
<keyword evidence="4" id="KW-0812">Transmembrane</keyword>
<feature type="transmembrane region" description="Helical" evidence="4">
    <location>
        <begin position="344"/>
        <end position="367"/>
    </location>
</feature>
<proteinExistence type="inferred from homology"/>
<keyword evidence="4" id="KW-1133">Transmembrane helix</keyword>
<feature type="transmembrane region" description="Helical" evidence="4">
    <location>
        <begin position="293"/>
        <end position="311"/>
    </location>
</feature>
<dbReference type="PANTHER" id="PTHR43630:SF1">
    <property type="entry name" value="POLY-BETA-1,6-N-ACETYL-D-GLUCOSAMINE SYNTHASE"/>
    <property type="match status" value="1"/>
</dbReference>
<evidence type="ECO:0000313" key="6">
    <source>
        <dbReference type="EMBL" id="CAI8821468.1"/>
    </source>
</evidence>
<evidence type="ECO:0000256" key="1">
    <source>
        <dbReference type="ARBA" id="ARBA00006739"/>
    </source>
</evidence>
<gene>
    <name evidence="6" type="ORF">MSZNOR_1969</name>
</gene>
<dbReference type="Proteomes" id="UP001162030">
    <property type="component" value="Chromosome"/>
</dbReference>